<dbReference type="Pfam" id="PF01810">
    <property type="entry name" value="LysE"/>
    <property type="match status" value="1"/>
</dbReference>
<evidence type="ECO:0000313" key="8">
    <source>
        <dbReference type="Proteomes" id="UP000829542"/>
    </source>
</evidence>
<evidence type="ECO:0000256" key="6">
    <source>
        <dbReference type="SAM" id="Phobius"/>
    </source>
</evidence>
<accession>A0ABY3X2V3</accession>
<feature type="transmembrane region" description="Helical" evidence="6">
    <location>
        <begin position="199"/>
        <end position="225"/>
    </location>
</feature>
<gene>
    <name evidence="7" type="ORF">MMG00_04990</name>
</gene>
<proteinExistence type="predicted"/>
<keyword evidence="5 6" id="KW-0472">Membrane</keyword>
<dbReference type="EMBL" id="CP093379">
    <property type="protein sequence ID" value="UNM97209.1"/>
    <property type="molecule type" value="Genomic_DNA"/>
</dbReference>
<evidence type="ECO:0000313" key="7">
    <source>
        <dbReference type="EMBL" id="UNM97209.1"/>
    </source>
</evidence>
<feature type="transmembrane region" description="Helical" evidence="6">
    <location>
        <begin position="41"/>
        <end position="65"/>
    </location>
</feature>
<dbReference type="PANTHER" id="PTHR30086">
    <property type="entry name" value="ARGININE EXPORTER PROTEIN ARGO"/>
    <property type="match status" value="1"/>
</dbReference>
<dbReference type="InterPro" id="IPR001123">
    <property type="entry name" value="LeuE-type"/>
</dbReference>
<feature type="transmembrane region" description="Helical" evidence="6">
    <location>
        <begin position="166"/>
        <end position="187"/>
    </location>
</feature>
<dbReference type="PANTHER" id="PTHR30086:SF20">
    <property type="entry name" value="ARGININE EXPORTER PROTEIN ARGO-RELATED"/>
    <property type="match status" value="1"/>
</dbReference>
<evidence type="ECO:0000256" key="5">
    <source>
        <dbReference type="ARBA" id="ARBA00023136"/>
    </source>
</evidence>
<dbReference type="RefSeq" id="WP_242152274.1">
    <property type="nucleotide sequence ID" value="NZ_CP093379.1"/>
</dbReference>
<protein>
    <submittedName>
        <fullName evidence="7">LysE family transporter</fullName>
    </submittedName>
</protein>
<keyword evidence="4 6" id="KW-1133">Transmembrane helix</keyword>
<reference evidence="7 8" key="1">
    <citation type="submission" date="2022-03" db="EMBL/GenBank/DDBJ databases">
        <title>Ignatzschineria rhizosphaerae HR5S32.</title>
        <authorList>
            <person name="Sun J.Q."/>
            <person name="Feng J.Y."/>
        </authorList>
    </citation>
    <scope>NUCLEOTIDE SEQUENCE [LARGE SCALE GENOMIC DNA]</scope>
    <source>
        <strain evidence="7 8">HR5S32</strain>
    </source>
</reference>
<sequence length="226" mass="24751">MSLASVLLTYIISVTTFLILPGPVNLFVANSTLKYGIKGTFCAIVGTNLASLVLIAIAGFLIAGADSINSLILDVLTLLGGLFLLYYGAVQVREVLQRKSENIDKVEKRQIVEDKGEVRQFASLNSFKLISQAFAIGISNPKDVIFFIAFFPPFILQMGFPIPYSLLILTLIWCILDYTLLFAYGVLTNRFIKGAFETVFSLVCGILFCAIGIYALYLALMAIAFS</sequence>
<evidence type="ECO:0000256" key="3">
    <source>
        <dbReference type="ARBA" id="ARBA00022692"/>
    </source>
</evidence>
<keyword evidence="3 6" id="KW-0812">Transmembrane</keyword>
<keyword evidence="2" id="KW-1003">Cell membrane</keyword>
<organism evidence="7 8">
    <name type="scientific">Ignatzschineria rhizosphaerae</name>
    <dbReference type="NCBI Taxonomy" id="2923279"/>
    <lineage>
        <taxon>Bacteria</taxon>
        <taxon>Pseudomonadati</taxon>
        <taxon>Pseudomonadota</taxon>
        <taxon>Gammaproteobacteria</taxon>
        <taxon>Cardiobacteriales</taxon>
        <taxon>Ignatzschineriaceae</taxon>
        <taxon>Ignatzschineria</taxon>
    </lineage>
</organism>
<feature type="transmembrane region" description="Helical" evidence="6">
    <location>
        <begin position="6"/>
        <end position="29"/>
    </location>
</feature>
<feature type="transmembrane region" description="Helical" evidence="6">
    <location>
        <begin position="144"/>
        <end position="160"/>
    </location>
</feature>
<evidence type="ECO:0000256" key="1">
    <source>
        <dbReference type="ARBA" id="ARBA00004651"/>
    </source>
</evidence>
<feature type="transmembrane region" description="Helical" evidence="6">
    <location>
        <begin position="71"/>
        <end position="90"/>
    </location>
</feature>
<evidence type="ECO:0000256" key="2">
    <source>
        <dbReference type="ARBA" id="ARBA00022475"/>
    </source>
</evidence>
<dbReference type="Proteomes" id="UP000829542">
    <property type="component" value="Chromosome"/>
</dbReference>
<keyword evidence="8" id="KW-1185">Reference proteome</keyword>
<comment type="subcellular location">
    <subcellularLocation>
        <location evidence="1">Cell membrane</location>
        <topology evidence="1">Multi-pass membrane protein</topology>
    </subcellularLocation>
</comment>
<name>A0ABY3X2V3_9GAMM</name>
<evidence type="ECO:0000256" key="4">
    <source>
        <dbReference type="ARBA" id="ARBA00022989"/>
    </source>
</evidence>